<dbReference type="AlphaFoldDB" id="A0A316VXX7"/>
<dbReference type="Proteomes" id="UP000245783">
    <property type="component" value="Unassembled WGS sequence"/>
</dbReference>
<dbReference type="FunCoup" id="A0A316VXX7">
    <property type="interactions" value="28"/>
</dbReference>
<feature type="region of interest" description="Disordered" evidence="3">
    <location>
        <begin position="16"/>
        <end position="106"/>
    </location>
</feature>
<feature type="compositionally biased region" description="Low complexity" evidence="3">
    <location>
        <begin position="230"/>
        <end position="243"/>
    </location>
</feature>
<dbReference type="PANTHER" id="PTHR47845:SF1">
    <property type="entry name" value="NUCLEAR SPECKLE SPLICING REGULATORY PROTEIN 1 HOMOLOG"/>
    <property type="match status" value="1"/>
</dbReference>
<evidence type="ECO:0000313" key="6">
    <source>
        <dbReference type="Proteomes" id="UP000245783"/>
    </source>
</evidence>
<feature type="compositionally biased region" description="Low complexity" evidence="3">
    <location>
        <begin position="94"/>
        <end position="106"/>
    </location>
</feature>
<dbReference type="InterPro" id="IPR053246">
    <property type="entry name" value="NS_splicing_regulatory_protein"/>
</dbReference>
<dbReference type="InParanoid" id="A0A316VXX7"/>
<dbReference type="EMBL" id="KZ819381">
    <property type="protein sequence ID" value="PWN42309.1"/>
    <property type="molecule type" value="Genomic_DNA"/>
</dbReference>
<dbReference type="Pfam" id="PF09745">
    <property type="entry name" value="NSRP1_N"/>
    <property type="match status" value="1"/>
</dbReference>
<dbReference type="GeneID" id="37038903"/>
<feature type="compositionally biased region" description="Low complexity" evidence="3">
    <location>
        <begin position="70"/>
        <end position="85"/>
    </location>
</feature>
<gene>
    <name evidence="5" type="ORF">IE81DRAFT_366742</name>
</gene>
<feature type="compositionally biased region" description="Basic and acidic residues" evidence="3">
    <location>
        <begin position="382"/>
        <end position="414"/>
    </location>
</feature>
<dbReference type="InterPro" id="IPR018612">
    <property type="entry name" value="NSRP1_N"/>
</dbReference>
<sequence length="414" mass="44914">MDAKPKLAFSFKKTVPSIGSSGVSAYPGNALSQASSSISQASSRTQAPKTTPITGFGGDDSGGEDDEDVASAASGSRQSKSSSKAKTNRVGMGAAPPSKASAASQAEALQLDANINDYDGVWDAMKSAEKAKQALIDEQVKTRESKYSSAFAASATRRKIDRARAEAKKIARERDAEGAEFGDTEEFVTEAYKKQMEEIAEMEKREEEEEKRNRAAKAGGMATFQKDMLASRASAHDAAVAASLRPQEDGEDATASRGTQETAEAKASATSHRKLAEEARAKGLDVRLNDDGELVDERSVLSAGLNHVSRRAKGKDMDIGRGNSRAAHQGARSGRDGAQEAREMRNGQRARHSQMLEEQMMELQAKRERDEEEEMREKKRKLMGERKNDEKQIGSAKERYMRRKAEREAAAAAE</sequence>
<keyword evidence="6" id="KW-1185">Reference proteome</keyword>
<evidence type="ECO:0000259" key="4">
    <source>
        <dbReference type="Pfam" id="PF09745"/>
    </source>
</evidence>
<evidence type="ECO:0000313" key="5">
    <source>
        <dbReference type="EMBL" id="PWN42309.1"/>
    </source>
</evidence>
<feature type="compositionally biased region" description="Polar residues" evidence="3">
    <location>
        <begin position="44"/>
        <end position="53"/>
    </location>
</feature>
<protein>
    <recommendedName>
        <fullName evidence="4">Nuclear speckle splicing regulatory protein 1 N-terminal domain-containing protein</fullName>
    </recommendedName>
</protein>
<dbReference type="RefSeq" id="XP_025369469.1">
    <property type="nucleotide sequence ID" value="XM_025517033.1"/>
</dbReference>
<dbReference type="STRING" id="1522189.A0A316VXX7"/>
<organism evidence="5 6">
    <name type="scientific">Ceraceosorus guamensis</name>
    <dbReference type="NCBI Taxonomy" id="1522189"/>
    <lineage>
        <taxon>Eukaryota</taxon>
        <taxon>Fungi</taxon>
        <taxon>Dikarya</taxon>
        <taxon>Basidiomycota</taxon>
        <taxon>Ustilaginomycotina</taxon>
        <taxon>Exobasidiomycetes</taxon>
        <taxon>Ceraceosorales</taxon>
        <taxon>Ceraceosoraceae</taxon>
        <taxon>Ceraceosorus</taxon>
    </lineage>
</organism>
<evidence type="ECO:0000256" key="3">
    <source>
        <dbReference type="SAM" id="MobiDB-lite"/>
    </source>
</evidence>
<name>A0A316VXX7_9BASI</name>
<reference evidence="5 6" key="1">
    <citation type="journal article" date="2018" name="Mol. Biol. Evol.">
        <title>Broad Genomic Sampling Reveals a Smut Pathogenic Ancestry of the Fungal Clade Ustilaginomycotina.</title>
        <authorList>
            <person name="Kijpornyongpan T."/>
            <person name="Mondo S.J."/>
            <person name="Barry K."/>
            <person name="Sandor L."/>
            <person name="Lee J."/>
            <person name="Lipzen A."/>
            <person name="Pangilinan J."/>
            <person name="LaButti K."/>
            <person name="Hainaut M."/>
            <person name="Henrissat B."/>
            <person name="Grigoriev I.V."/>
            <person name="Spatafora J.W."/>
            <person name="Aime M.C."/>
        </authorList>
    </citation>
    <scope>NUCLEOTIDE SEQUENCE [LARGE SCALE GENOMIC DNA]</scope>
    <source>
        <strain evidence="5 6">MCA 4658</strain>
    </source>
</reference>
<accession>A0A316VXX7</accession>
<feature type="compositionally biased region" description="Basic and acidic residues" evidence="3">
    <location>
        <begin position="200"/>
        <end position="213"/>
    </location>
</feature>
<evidence type="ECO:0000256" key="1">
    <source>
        <dbReference type="ARBA" id="ARBA00010126"/>
    </source>
</evidence>
<evidence type="ECO:0000256" key="2">
    <source>
        <dbReference type="ARBA" id="ARBA00023054"/>
    </source>
</evidence>
<keyword evidence="2" id="KW-0175">Coiled coil</keyword>
<feature type="compositionally biased region" description="Basic and acidic residues" evidence="3">
    <location>
        <begin position="333"/>
        <end position="346"/>
    </location>
</feature>
<feature type="region of interest" description="Disordered" evidence="3">
    <location>
        <begin position="200"/>
        <end position="282"/>
    </location>
</feature>
<dbReference type="GO" id="GO:0000381">
    <property type="term" value="P:regulation of alternative mRNA splicing, via spliceosome"/>
    <property type="evidence" value="ECO:0007669"/>
    <property type="project" value="InterPro"/>
</dbReference>
<feature type="compositionally biased region" description="Low complexity" evidence="3">
    <location>
        <begin position="32"/>
        <end position="43"/>
    </location>
</feature>
<comment type="similarity">
    <text evidence="1">Belongs to the NSRP1 family.</text>
</comment>
<dbReference type="PANTHER" id="PTHR47845">
    <property type="entry name" value="NUCLEAR SPECKLE SPLICING REGULATORY PROTEIN 1 HOMOLOG"/>
    <property type="match status" value="1"/>
</dbReference>
<feature type="region of interest" description="Disordered" evidence="3">
    <location>
        <begin position="306"/>
        <end position="414"/>
    </location>
</feature>
<proteinExistence type="inferred from homology"/>
<dbReference type="OrthoDB" id="446635at2759"/>
<feature type="domain" description="Nuclear speckle splicing regulatory protein 1 N-terminal" evidence="4">
    <location>
        <begin position="103"/>
        <end position="217"/>
    </location>
</feature>